<dbReference type="InterPro" id="IPR007201">
    <property type="entry name" value="Mei2-like_Rrm_C"/>
</dbReference>
<dbReference type="GO" id="GO:0003723">
    <property type="term" value="F:RNA binding"/>
    <property type="evidence" value="ECO:0007669"/>
    <property type="project" value="UniProtKB-UniRule"/>
</dbReference>
<dbReference type="PROSITE" id="PS50102">
    <property type="entry name" value="RRM"/>
    <property type="match status" value="1"/>
</dbReference>
<dbReference type="InterPro" id="IPR000504">
    <property type="entry name" value="RRM_dom"/>
</dbReference>
<dbReference type="InterPro" id="IPR012677">
    <property type="entry name" value="Nucleotide-bd_a/b_plait_sf"/>
</dbReference>
<dbReference type="STRING" id="930991.A0A0D0E2Z1"/>
<name>A0A0D0E2Z1_9AGAM</name>
<dbReference type="PANTHER" id="PTHR23189">
    <property type="entry name" value="RNA RECOGNITION MOTIF-CONTAINING"/>
    <property type="match status" value="1"/>
</dbReference>
<evidence type="ECO:0000256" key="3">
    <source>
        <dbReference type="SAM" id="MobiDB-lite"/>
    </source>
</evidence>
<feature type="region of interest" description="Disordered" evidence="3">
    <location>
        <begin position="819"/>
        <end position="908"/>
    </location>
</feature>
<proteinExistence type="predicted"/>
<feature type="domain" description="RRM" evidence="4">
    <location>
        <begin position="707"/>
        <end position="791"/>
    </location>
</feature>
<dbReference type="SUPFAM" id="SSF54928">
    <property type="entry name" value="RNA-binding domain, RBD"/>
    <property type="match status" value="1"/>
</dbReference>
<evidence type="ECO:0000313" key="5">
    <source>
        <dbReference type="EMBL" id="KIK95149.1"/>
    </source>
</evidence>
<protein>
    <recommendedName>
        <fullName evidence="4">RRM domain-containing protein</fullName>
    </recommendedName>
</protein>
<dbReference type="EMBL" id="KN825061">
    <property type="protein sequence ID" value="KIK95149.1"/>
    <property type="molecule type" value="Genomic_DNA"/>
</dbReference>
<keyword evidence="6" id="KW-1185">Reference proteome</keyword>
<dbReference type="OrthoDB" id="417481at2759"/>
<feature type="region of interest" description="Disordered" evidence="3">
    <location>
        <begin position="375"/>
        <end position="408"/>
    </location>
</feature>
<evidence type="ECO:0000259" key="4">
    <source>
        <dbReference type="PROSITE" id="PS50102"/>
    </source>
</evidence>
<dbReference type="AlphaFoldDB" id="A0A0D0E2Z1"/>
<gene>
    <name evidence="5" type="ORF">PAXRUDRAFT_25621</name>
</gene>
<dbReference type="Pfam" id="PF04059">
    <property type="entry name" value="RRM_2"/>
    <property type="match status" value="1"/>
</dbReference>
<dbReference type="Proteomes" id="UP000054538">
    <property type="component" value="Unassembled WGS sequence"/>
</dbReference>
<keyword evidence="1 2" id="KW-0694">RNA-binding</keyword>
<feature type="compositionally biased region" description="Polar residues" evidence="3">
    <location>
        <begin position="867"/>
        <end position="879"/>
    </location>
</feature>
<evidence type="ECO:0000256" key="2">
    <source>
        <dbReference type="PROSITE-ProRule" id="PRU00176"/>
    </source>
</evidence>
<dbReference type="InParanoid" id="A0A0D0E2Z1"/>
<feature type="compositionally biased region" description="Basic and acidic residues" evidence="3">
    <location>
        <begin position="375"/>
        <end position="397"/>
    </location>
</feature>
<dbReference type="InterPro" id="IPR035979">
    <property type="entry name" value="RBD_domain_sf"/>
</dbReference>
<evidence type="ECO:0000313" key="6">
    <source>
        <dbReference type="Proteomes" id="UP000054538"/>
    </source>
</evidence>
<organism evidence="5 6">
    <name type="scientific">Paxillus rubicundulus Ve08.2h10</name>
    <dbReference type="NCBI Taxonomy" id="930991"/>
    <lineage>
        <taxon>Eukaryota</taxon>
        <taxon>Fungi</taxon>
        <taxon>Dikarya</taxon>
        <taxon>Basidiomycota</taxon>
        <taxon>Agaricomycotina</taxon>
        <taxon>Agaricomycetes</taxon>
        <taxon>Agaricomycetidae</taxon>
        <taxon>Boletales</taxon>
        <taxon>Paxilineae</taxon>
        <taxon>Paxillaceae</taxon>
        <taxon>Paxillus</taxon>
    </lineage>
</organism>
<sequence>MSASQRTVKDSNSRPPRLQPSPSLPNLRARNMSSESHLIRPQPTMLKSSLQIPFPSPVDSSSKIPPKGADFHPSKRSRQQSKNQHYLTPPLTPASSLKSDSTDPDPTDPSVPGEDQVPSASRNPVPRDVAQSRFLIIGNIPNDLPEDVIGPYFHSLAASTEDSSSSARAGSPGSQSDLSTGTGNVIQTIYYRFQEKRAIVLAFYDTRNADKVKRLIEAQGSQPHYDLLGKDKQRIFYERSPGSPWVEALSSLFVTPNHFLKLLGQSASAAMTRTEGAFGISVGGMLAGRDHDRSGWSRLRFFVPVKLKSVLAKFGELKSFQLVKEDEDNCSQLFMIEYYDIRAGESAWDSLNGRVVDNMKLQLIQRDVVRDGRSGFQDLEKEEMVGPEGHLGREHAAEPNTPTGSTYLTQSQTIANSNDTPFPLLNDVDSCDHRYDHERLNCDSLDSDSAVNGYAASIPERQTPSFQYPLDSHGPTTFPAEPPHIRGGPFASDQFERRGSNNLFFDAVRPRGPYKRVDADHIRTSSMVTSGLDGPQVGPFVADGINGGATDLYSTPYPSAQPHYGHDYFTHAERYPADASVQPPWVSSPPAHGTVPIQYPLPSQSPMPPMCSSMYWDSLTGSWVAWAAPNLVAEQWSPFPPPYYPGPTSHAVPYPYPPQPSPSTAVHSYTPTSHRTYPTAYPASPRASPENNQLDIRRIEQGLDTRTTVMIKNIPNKMTDKELIAYINKTCLRRIDFLYLRMDFQNGCNVGYAFVNFIKVEDLLRFAKMALGEKWNLYSSEKVLQMSYANYQGKEALVEKFKNSCIMDEREEWRPKIFHSEAGPKQGFPEEFPKPTHMRRKERSSYNRGALFVPGTNGGTGHHKTFLNATPSHQRNSSNRPPPAPQGDERRQRKPNHTGLIHSTTDVQ</sequence>
<dbReference type="Gene3D" id="3.30.70.330">
    <property type="match status" value="1"/>
</dbReference>
<reference evidence="5 6" key="1">
    <citation type="submission" date="2014-04" db="EMBL/GenBank/DDBJ databases">
        <authorList>
            <consortium name="DOE Joint Genome Institute"/>
            <person name="Kuo A."/>
            <person name="Kohler A."/>
            <person name="Jargeat P."/>
            <person name="Nagy L.G."/>
            <person name="Floudas D."/>
            <person name="Copeland A."/>
            <person name="Barry K.W."/>
            <person name="Cichocki N."/>
            <person name="Veneault-Fourrey C."/>
            <person name="LaButti K."/>
            <person name="Lindquist E.A."/>
            <person name="Lipzen A."/>
            <person name="Lundell T."/>
            <person name="Morin E."/>
            <person name="Murat C."/>
            <person name="Sun H."/>
            <person name="Tunlid A."/>
            <person name="Henrissat B."/>
            <person name="Grigoriev I.V."/>
            <person name="Hibbett D.S."/>
            <person name="Martin F."/>
            <person name="Nordberg H.P."/>
            <person name="Cantor M.N."/>
            <person name="Hua S.X."/>
        </authorList>
    </citation>
    <scope>NUCLEOTIDE SEQUENCE [LARGE SCALE GENOMIC DNA]</scope>
    <source>
        <strain evidence="5 6">Ve08.2h10</strain>
    </source>
</reference>
<evidence type="ECO:0000256" key="1">
    <source>
        <dbReference type="ARBA" id="ARBA00022884"/>
    </source>
</evidence>
<accession>A0A0D0E2Z1</accession>
<reference evidence="6" key="2">
    <citation type="submission" date="2015-01" db="EMBL/GenBank/DDBJ databases">
        <title>Evolutionary Origins and Diversification of the Mycorrhizal Mutualists.</title>
        <authorList>
            <consortium name="DOE Joint Genome Institute"/>
            <consortium name="Mycorrhizal Genomics Consortium"/>
            <person name="Kohler A."/>
            <person name="Kuo A."/>
            <person name="Nagy L.G."/>
            <person name="Floudas D."/>
            <person name="Copeland A."/>
            <person name="Barry K.W."/>
            <person name="Cichocki N."/>
            <person name="Veneault-Fourrey C."/>
            <person name="LaButti K."/>
            <person name="Lindquist E.A."/>
            <person name="Lipzen A."/>
            <person name="Lundell T."/>
            <person name="Morin E."/>
            <person name="Murat C."/>
            <person name="Riley R."/>
            <person name="Ohm R."/>
            <person name="Sun H."/>
            <person name="Tunlid A."/>
            <person name="Henrissat B."/>
            <person name="Grigoriev I.V."/>
            <person name="Hibbett D.S."/>
            <person name="Martin F."/>
        </authorList>
    </citation>
    <scope>NUCLEOTIDE SEQUENCE [LARGE SCALE GENOMIC DNA]</scope>
    <source>
        <strain evidence="6">Ve08.2h10</strain>
    </source>
</reference>
<feature type="region of interest" description="Disordered" evidence="3">
    <location>
        <begin position="1"/>
        <end position="126"/>
    </location>
</feature>
<dbReference type="HOGENOM" id="CLU_014016_0_0_1"/>